<reference evidence="2" key="1">
    <citation type="submission" date="2023-06" db="EMBL/GenBank/DDBJ databases">
        <title>Black Yeasts Isolated from many extreme environments.</title>
        <authorList>
            <person name="Coleine C."/>
            <person name="Stajich J.E."/>
            <person name="Selbmann L."/>
        </authorList>
    </citation>
    <scope>NUCLEOTIDE SEQUENCE</scope>
    <source>
        <strain evidence="2">CCFEE 5200</strain>
    </source>
</reference>
<dbReference type="EMBL" id="JAUJLE010000065">
    <property type="protein sequence ID" value="KAK0991872.1"/>
    <property type="molecule type" value="Genomic_DNA"/>
</dbReference>
<accession>A0AAN6KN90</accession>
<organism evidence="2 3">
    <name type="scientific">Friedmanniomyces endolithicus</name>
    <dbReference type="NCBI Taxonomy" id="329885"/>
    <lineage>
        <taxon>Eukaryota</taxon>
        <taxon>Fungi</taxon>
        <taxon>Dikarya</taxon>
        <taxon>Ascomycota</taxon>
        <taxon>Pezizomycotina</taxon>
        <taxon>Dothideomycetes</taxon>
        <taxon>Dothideomycetidae</taxon>
        <taxon>Mycosphaerellales</taxon>
        <taxon>Teratosphaeriaceae</taxon>
        <taxon>Friedmanniomyces</taxon>
    </lineage>
</organism>
<feature type="chain" id="PRO_5042920306" evidence="1">
    <location>
        <begin position="29"/>
        <end position="360"/>
    </location>
</feature>
<evidence type="ECO:0000256" key="1">
    <source>
        <dbReference type="SAM" id="SignalP"/>
    </source>
</evidence>
<name>A0AAN6KN90_9PEZI</name>
<keyword evidence="1" id="KW-0732">Signal</keyword>
<feature type="signal peptide" evidence="1">
    <location>
        <begin position="1"/>
        <end position="28"/>
    </location>
</feature>
<protein>
    <submittedName>
        <fullName evidence="2">Uncharacterized protein</fullName>
    </submittedName>
</protein>
<sequence length="360" mass="40282">MAAKYSQYLAWRRILQVLLLLFASVALSREFVQDNELNDLQALHSPAPAVKVNPLAPTPENEDYVAYWDAVSKGDCHLNMMATGSASPSLFTDRNSLFDNGWVDNAEEDELFETPPLTSGTKGDELGEEIVAVLHDLQIDPAESQLRYYWTQNRHGGPGHTQTEYGQAGTSNYFAPNTPYGITGADYENQFNPVSGMLFCFLNHSPRYMITKYGHPGPPPPLSRLSDVLWFQWADACQTSGQHVGNIRYFWRHGIADKTTIQIMRAVDAMPGEGVLEYPGKDYYMNAVNRDGEIARAFLGSSNGHAVAFFLAQHEHLIGKRLTVEKVRWFGDEDDEYGLSFLFYIVEVPEADDALTPTPS</sequence>
<dbReference type="AlphaFoldDB" id="A0AAN6KN90"/>
<comment type="caution">
    <text evidence="2">The sequence shown here is derived from an EMBL/GenBank/DDBJ whole genome shotgun (WGS) entry which is preliminary data.</text>
</comment>
<proteinExistence type="predicted"/>
<evidence type="ECO:0000313" key="2">
    <source>
        <dbReference type="EMBL" id="KAK0991872.1"/>
    </source>
</evidence>
<dbReference type="Proteomes" id="UP001175353">
    <property type="component" value="Unassembled WGS sequence"/>
</dbReference>
<keyword evidence="3" id="KW-1185">Reference proteome</keyword>
<gene>
    <name evidence="2" type="ORF">LTR91_008494</name>
</gene>
<evidence type="ECO:0000313" key="3">
    <source>
        <dbReference type="Proteomes" id="UP001175353"/>
    </source>
</evidence>